<dbReference type="Pfam" id="PF01503">
    <property type="entry name" value="PRA-PH"/>
    <property type="match status" value="1"/>
</dbReference>
<accession>A0ABT9YS05</accession>
<dbReference type="InterPro" id="IPR021130">
    <property type="entry name" value="PRib-ATP_PPHydrolase-like"/>
</dbReference>
<dbReference type="Proteomes" id="UP001223079">
    <property type="component" value="Unassembled WGS sequence"/>
</dbReference>
<evidence type="ECO:0000313" key="1">
    <source>
        <dbReference type="EMBL" id="MDQ0222781.1"/>
    </source>
</evidence>
<keyword evidence="2" id="KW-1185">Reference proteome</keyword>
<dbReference type="Gene3D" id="1.10.3420.10">
    <property type="entry name" value="putative ntp pyrophosphohydrolase like domain"/>
    <property type="match status" value="1"/>
</dbReference>
<dbReference type="EMBL" id="JAUSTM010000011">
    <property type="protein sequence ID" value="MDQ0222781.1"/>
    <property type="molecule type" value="Genomic_DNA"/>
</dbReference>
<reference evidence="1 2" key="1">
    <citation type="submission" date="2023-07" db="EMBL/GenBank/DDBJ databases">
        <title>Genomic Encyclopedia of Type Strains, Phase IV (KMG-IV): sequencing the most valuable type-strain genomes for metagenomic binning, comparative biology and taxonomic classification.</title>
        <authorList>
            <person name="Goeker M."/>
        </authorList>
    </citation>
    <scope>NUCLEOTIDE SEQUENCE [LARGE SCALE GENOMIC DNA]</scope>
    <source>
        <strain evidence="1 2">DSM 105143</strain>
    </source>
</reference>
<comment type="caution">
    <text evidence="1">The sequence shown here is derived from an EMBL/GenBank/DDBJ whole genome shotgun (WGS) entry which is preliminary data.</text>
</comment>
<name>A0ABT9YS05_9STRE</name>
<proteinExistence type="predicted"/>
<sequence>MVESDKHYQDVRDFHQVMDGRVPQKPVAFTIEQVVNRADFKIEEIVELVYATSQSEEAFDESIAYLHDALYNAAQKTKMKGKQGNSTLVGQVDALIDLLYFTYGSFALIGVDPGPIFEIVHRANMGKIWPDGKAHYHPKTGKILKPDHWERDFAPEARIAQEIDRQESKAHQMSD</sequence>
<gene>
    <name evidence="1" type="ORF">J2S23_001339</name>
</gene>
<protein>
    <submittedName>
        <fullName evidence="1">HAD superfamily Cof-like phosphohydrolase</fullName>
    </submittedName>
</protein>
<evidence type="ECO:0000313" key="2">
    <source>
        <dbReference type="Proteomes" id="UP001223079"/>
    </source>
</evidence>
<dbReference type="InterPro" id="IPR023292">
    <property type="entry name" value="NTP_PyroPHydrolase-like_dom_sf"/>
</dbReference>
<organism evidence="1 2">
    <name type="scientific">Streptococcus moroccensis</name>
    <dbReference type="NCBI Taxonomy" id="1451356"/>
    <lineage>
        <taxon>Bacteria</taxon>
        <taxon>Bacillati</taxon>
        <taxon>Bacillota</taxon>
        <taxon>Bacilli</taxon>
        <taxon>Lactobacillales</taxon>
        <taxon>Streptococcaceae</taxon>
        <taxon>Streptococcus</taxon>
    </lineage>
</organism>